<dbReference type="EMBL" id="UINC01003229">
    <property type="protein sequence ID" value="SVA04471.1"/>
    <property type="molecule type" value="Genomic_DNA"/>
</dbReference>
<accession>A0A381SMB8</accession>
<keyword evidence="1" id="KW-0472">Membrane</keyword>
<keyword evidence="1" id="KW-1133">Transmembrane helix</keyword>
<name>A0A381SMB8_9ZZZZ</name>
<gene>
    <name evidence="2" type="ORF">METZ01_LOCUS57325</name>
</gene>
<proteinExistence type="predicted"/>
<dbReference type="AlphaFoldDB" id="A0A381SMB8"/>
<sequence length="70" mass="7687">MSEKQKKKAHISLETTEPMSLGTGFTSGILSSILGIFGLGIVLSLRFPNYFTTEELTDFYSSISILRAVI</sequence>
<evidence type="ECO:0000313" key="2">
    <source>
        <dbReference type="EMBL" id="SVA04471.1"/>
    </source>
</evidence>
<feature type="transmembrane region" description="Helical" evidence="1">
    <location>
        <begin position="21"/>
        <end position="45"/>
    </location>
</feature>
<reference evidence="2" key="1">
    <citation type="submission" date="2018-05" db="EMBL/GenBank/DDBJ databases">
        <authorList>
            <person name="Lanie J.A."/>
            <person name="Ng W.-L."/>
            <person name="Kazmierczak K.M."/>
            <person name="Andrzejewski T.M."/>
            <person name="Davidsen T.M."/>
            <person name="Wayne K.J."/>
            <person name="Tettelin H."/>
            <person name="Glass J.I."/>
            <person name="Rusch D."/>
            <person name="Podicherti R."/>
            <person name="Tsui H.-C.T."/>
            <person name="Winkler M.E."/>
        </authorList>
    </citation>
    <scope>NUCLEOTIDE SEQUENCE</scope>
</reference>
<keyword evidence="1" id="KW-0812">Transmembrane</keyword>
<evidence type="ECO:0000256" key="1">
    <source>
        <dbReference type="SAM" id="Phobius"/>
    </source>
</evidence>
<organism evidence="2">
    <name type="scientific">marine metagenome</name>
    <dbReference type="NCBI Taxonomy" id="408172"/>
    <lineage>
        <taxon>unclassified sequences</taxon>
        <taxon>metagenomes</taxon>
        <taxon>ecological metagenomes</taxon>
    </lineage>
</organism>
<feature type="non-terminal residue" evidence="2">
    <location>
        <position position="70"/>
    </location>
</feature>
<protein>
    <submittedName>
        <fullName evidence="2">Uncharacterized protein</fullName>
    </submittedName>
</protein>